<evidence type="ECO:0000313" key="1">
    <source>
        <dbReference type="EnsemblMetazoa" id="SMAR012785-PA"/>
    </source>
</evidence>
<dbReference type="Proteomes" id="UP000014500">
    <property type="component" value="Unassembled WGS sequence"/>
</dbReference>
<keyword evidence="2" id="KW-1185">Reference proteome</keyword>
<dbReference type="EMBL" id="JH432192">
    <property type="status" value="NOT_ANNOTATED_CDS"/>
    <property type="molecule type" value="Genomic_DNA"/>
</dbReference>
<protein>
    <submittedName>
        <fullName evidence="1">Uncharacterized protein</fullName>
    </submittedName>
</protein>
<dbReference type="HOGENOM" id="CLU_1789305_0_0_1"/>
<dbReference type="EnsemblMetazoa" id="SMAR012785-RA">
    <property type="protein sequence ID" value="SMAR012785-PA"/>
    <property type="gene ID" value="SMAR012785"/>
</dbReference>
<reference evidence="2" key="1">
    <citation type="submission" date="2011-05" db="EMBL/GenBank/DDBJ databases">
        <authorList>
            <person name="Richards S.R."/>
            <person name="Qu J."/>
            <person name="Jiang H."/>
            <person name="Jhangiani S.N."/>
            <person name="Agravi P."/>
            <person name="Goodspeed R."/>
            <person name="Gross S."/>
            <person name="Mandapat C."/>
            <person name="Jackson L."/>
            <person name="Mathew T."/>
            <person name="Pu L."/>
            <person name="Thornton R."/>
            <person name="Saada N."/>
            <person name="Wilczek-Boney K.B."/>
            <person name="Lee S."/>
            <person name="Kovar C."/>
            <person name="Wu Y."/>
            <person name="Scherer S.E."/>
            <person name="Worley K.C."/>
            <person name="Muzny D.M."/>
            <person name="Gibbs R."/>
        </authorList>
    </citation>
    <scope>NUCLEOTIDE SEQUENCE</scope>
    <source>
        <strain evidence="2">Brora</strain>
    </source>
</reference>
<reference evidence="1" key="2">
    <citation type="submission" date="2015-02" db="UniProtKB">
        <authorList>
            <consortium name="EnsemblMetazoa"/>
        </authorList>
    </citation>
    <scope>IDENTIFICATION</scope>
</reference>
<dbReference type="AlphaFoldDB" id="T1JG17"/>
<name>T1JG17_STRMM</name>
<sequence length="145" mass="16460">MASGIPIMLSLAAHSRGHLRPVNVRWEQFIFTVTCNLFLITTRLLAFSRVINRLEAFRASYPALTLFYSPSSIDNHFLKIAPLDCLELCSIPLNHTNILLLNSFTKRQLQNNTFDKDIKLKVGASLLMSPLFLSKGWEDDPKGIR</sequence>
<organism evidence="1 2">
    <name type="scientific">Strigamia maritima</name>
    <name type="common">European centipede</name>
    <name type="synonym">Geophilus maritimus</name>
    <dbReference type="NCBI Taxonomy" id="126957"/>
    <lineage>
        <taxon>Eukaryota</taxon>
        <taxon>Metazoa</taxon>
        <taxon>Ecdysozoa</taxon>
        <taxon>Arthropoda</taxon>
        <taxon>Myriapoda</taxon>
        <taxon>Chilopoda</taxon>
        <taxon>Pleurostigmophora</taxon>
        <taxon>Geophilomorpha</taxon>
        <taxon>Linotaeniidae</taxon>
        <taxon>Strigamia</taxon>
    </lineage>
</organism>
<proteinExistence type="predicted"/>
<evidence type="ECO:0000313" key="2">
    <source>
        <dbReference type="Proteomes" id="UP000014500"/>
    </source>
</evidence>
<accession>T1JG17</accession>